<dbReference type="AlphaFoldDB" id="A0A967EAY6"/>
<dbReference type="RefSeq" id="WP_166313019.1">
    <property type="nucleotide sequence ID" value="NZ_WOTH01000003.1"/>
</dbReference>
<name>A0A967EAY6_9PROT</name>
<evidence type="ECO:0000313" key="3">
    <source>
        <dbReference type="EMBL" id="NHO52883.1"/>
    </source>
</evidence>
<reference evidence="3" key="1">
    <citation type="submission" date="2019-11" db="EMBL/GenBank/DDBJ databases">
        <title>Description of new Acetobacter species.</title>
        <authorList>
            <person name="Cleenwerck I."/>
            <person name="Sombolestani A.S."/>
        </authorList>
    </citation>
    <scope>NUCLEOTIDE SEQUENCE</scope>
    <source>
        <strain evidence="3">LMG 1626</strain>
    </source>
</reference>
<evidence type="ECO:0008006" key="5">
    <source>
        <dbReference type="Google" id="ProtNLM"/>
    </source>
</evidence>
<keyword evidence="2" id="KW-0732">Signal</keyword>
<organism evidence="3 4">
    <name type="scientific">Acetobacter estunensis</name>
    <dbReference type="NCBI Taxonomy" id="104097"/>
    <lineage>
        <taxon>Bacteria</taxon>
        <taxon>Pseudomonadati</taxon>
        <taxon>Pseudomonadota</taxon>
        <taxon>Alphaproteobacteria</taxon>
        <taxon>Acetobacterales</taxon>
        <taxon>Acetobacteraceae</taxon>
        <taxon>Acetobacter</taxon>
    </lineage>
</organism>
<evidence type="ECO:0000256" key="2">
    <source>
        <dbReference type="SAM" id="SignalP"/>
    </source>
</evidence>
<protein>
    <recommendedName>
        <fullName evidence="5">Cobalt transporter</fullName>
    </recommendedName>
</protein>
<feature type="chain" id="PRO_5037270675" description="Cobalt transporter" evidence="2">
    <location>
        <begin position="19"/>
        <end position="47"/>
    </location>
</feature>
<accession>A0A967EAY6</accession>
<proteinExistence type="predicted"/>
<dbReference type="EMBL" id="WOTH01000003">
    <property type="protein sequence ID" value="NHO52883.1"/>
    <property type="molecule type" value="Genomic_DNA"/>
</dbReference>
<evidence type="ECO:0000256" key="1">
    <source>
        <dbReference type="SAM" id="MobiDB-lite"/>
    </source>
</evidence>
<dbReference type="Proteomes" id="UP000597459">
    <property type="component" value="Unassembled WGS sequence"/>
</dbReference>
<keyword evidence="4" id="KW-1185">Reference proteome</keyword>
<feature type="region of interest" description="Disordered" evidence="1">
    <location>
        <begin position="24"/>
        <end position="47"/>
    </location>
</feature>
<feature type="signal peptide" evidence="2">
    <location>
        <begin position="1"/>
        <end position="18"/>
    </location>
</feature>
<sequence>MQSLTLVLAAAALGLAFAASERVGMTDSSPHQHGHHHAAEWKVAAAQ</sequence>
<comment type="caution">
    <text evidence="3">The sequence shown here is derived from an EMBL/GenBank/DDBJ whole genome shotgun (WGS) entry which is preliminary data.</text>
</comment>
<evidence type="ECO:0000313" key="4">
    <source>
        <dbReference type="Proteomes" id="UP000597459"/>
    </source>
</evidence>
<gene>
    <name evidence="3" type="ORF">GOB87_02765</name>
</gene>